<feature type="signal peptide" evidence="1">
    <location>
        <begin position="1"/>
        <end position="17"/>
    </location>
</feature>
<sequence>MLPSLALCLAGLSTAFASSVALPNVFVSHEGETKGFFRNVSGVSIYHSYHHQNVTTGGKAVLFVSDIYGVPLLENKLLADSIASAGYTVIFPDLFNGDAVPSDDREGPALNLTEWRSRHPTAEIDAILGLAVDYIHNDLKISRIGGVGYCFGGKYVPRFLAEGKGIDVGFIAHPSGLEAAEVQGINGPITIAGMPMLSFHIHQGITNHVLAGELDNAFNATGRYSTEAILTAKNATYHTNFYSGAPHGFAVRPNMTVPRQKYAKEASFLQAVLWFAAWL</sequence>
<gene>
    <name evidence="3" type="ORF">PMIN01_05492</name>
</gene>
<dbReference type="PANTHER" id="PTHR17630">
    <property type="entry name" value="DIENELACTONE HYDROLASE"/>
    <property type="match status" value="1"/>
</dbReference>
<keyword evidence="1" id="KW-0732">Signal</keyword>
<dbReference type="SUPFAM" id="SSF53474">
    <property type="entry name" value="alpha/beta-Hydrolases"/>
    <property type="match status" value="1"/>
</dbReference>
<keyword evidence="4" id="KW-1185">Reference proteome</keyword>
<organism evidence="3 4">
    <name type="scientific">Paraphaeosphaeria minitans</name>
    <dbReference type="NCBI Taxonomy" id="565426"/>
    <lineage>
        <taxon>Eukaryota</taxon>
        <taxon>Fungi</taxon>
        <taxon>Dikarya</taxon>
        <taxon>Ascomycota</taxon>
        <taxon>Pezizomycotina</taxon>
        <taxon>Dothideomycetes</taxon>
        <taxon>Pleosporomycetidae</taxon>
        <taxon>Pleosporales</taxon>
        <taxon>Massarineae</taxon>
        <taxon>Didymosphaeriaceae</taxon>
        <taxon>Paraphaeosphaeria</taxon>
    </lineage>
</organism>
<dbReference type="Proteomes" id="UP000756921">
    <property type="component" value="Unassembled WGS sequence"/>
</dbReference>
<evidence type="ECO:0000313" key="4">
    <source>
        <dbReference type="Proteomes" id="UP000756921"/>
    </source>
</evidence>
<evidence type="ECO:0000259" key="2">
    <source>
        <dbReference type="Pfam" id="PF01738"/>
    </source>
</evidence>
<keyword evidence="3" id="KW-0378">Hydrolase</keyword>
<feature type="domain" description="Dienelactone hydrolase" evidence="2">
    <location>
        <begin position="57"/>
        <end position="277"/>
    </location>
</feature>
<proteinExistence type="predicted"/>
<dbReference type="OrthoDB" id="17560at2759"/>
<dbReference type="Gene3D" id="3.40.50.1820">
    <property type="entry name" value="alpha/beta hydrolase"/>
    <property type="match status" value="1"/>
</dbReference>
<evidence type="ECO:0000313" key="3">
    <source>
        <dbReference type="EMBL" id="KAF9737713.1"/>
    </source>
</evidence>
<protein>
    <submittedName>
        <fullName evidence="3">Dienelactone hydrolase family protein</fullName>
    </submittedName>
</protein>
<accession>A0A9P6GMC4</accession>
<feature type="chain" id="PRO_5040445208" evidence="1">
    <location>
        <begin position="18"/>
        <end position="279"/>
    </location>
</feature>
<name>A0A9P6GMC4_9PLEO</name>
<evidence type="ECO:0000256" key="1">
    <source>
        <dbReference type="SAM" id="SignalP"/>
    </source>
</evidence>
<dbReference type="EMBL" id="WJXW01000004">
    <property type="protein sequence ID" value="KAF9737713.1"/>
    <property type="molecule type" value="Genomic_DNA"/>
</dbReference>
<dbReference type="Pfam" id="PF01738">
    <property type="entry name" value="DLH"/>
    <property type="match status" value="1"/>
</dbReference>
<dbReference type="InterPro" id="IPR002925">
    <property type="entry name" value="Dienelactn_hydro"/>
</dbReference>
<dbReference type="AlphaFoldDB" id="A0A9P6GMC4"/>
<comment type="caution">
    <text evidence="3">The sequence shown here is derived from an EMBL/GenBank/DDBJ whole genome shotgun (WGS) entry which is preliminary data.</text>
</comment>
<dbReference type="GO" id="GO:0016787">
    <property type="term" value="F:hydrolase activity"/>
    <property type="evidence" value="ECO:0007669"/>
    <property type="project" value="UniProtKB-KW"/>
</dbReference>
<reference evidence="3" key="1">
    <citation type="journal article" date="2020" name="Mol. Plant Microbe Interact.">
        <title>Genome Sequence of the Biocontrol Agent Coniothyrium minitans strain Conio (IMI 134523).</title>
        <authorList>
            <person name="Patel D."/>
            <person name="Shittu T.A."/>
            <person name="Baroncelli R."/>
            <person name="Muthumeenakshi S."/>
            <person name="Osborne T.H."/>
            <person name="Janganan T.K."/>
            <person name="Sreenivasaprasad S."/>
        </authorList>
    </citation>
    <scope>NUCLEOTIDE SEQUENCE</scope>
    <source>
        <strain evidence="3">Conio</strain>
    </source>
</reference>
<dbReference type="PANTHER" id="PTHR17630:SF44">
    <property type="entry name" value="PROTEIN AIM2"/>
    <property type="match status" value="1"/>
</dbReference>
<dbReference type="InterPro" id="IPR029058">
    <property type="entry name" value="AB_hydrolase_fold"/>
</dbReference>